<dbReference type="STRING" id="616991.GCA_000733925_03019"/>
<evidence type="ECO:0000313" key="1">
    <source>
        <dbReference type="EMBL" id="ASO08224.1"/>
    </source>
</evidence>
<sequence>MGFSLKSLFGLLIYVLWPFSVLSVCARKSFTIRVLSKAVTINVFWIILSGSRLYNDHKLILDKKKKSSIFNFVLG</sequence>
<dbReference type="Proteomes" id="UP000204551">
    <property type="component" value="Chromosome"/>
</dbReference>
<gene>
    <name evidence="1" type="ORF">AREALGSMS7_04838</name>
</gene>
<dbReference type="EMBL" id="CP022515">
    <property type="protein sequence ID" value="ASO08224.1"/>
    <property type="molecule type" value="Genomic_DNA"/>
</dbReference>
<dbReference type="AlphaFoldDB" id="A0A221V3Q2"/>
<protein>
    <submittedName>
        <fullName evidence="1">Uncharacterized protein</fullName>
    </submittedName>
</protein>
<name>A0A221V3Q2_9FLAO</name>
<dbReference type="KEGG" id="aalg:AREALGSMS7_04838"/>
<proteinExistence type="predicted"/>
<organism evidence="1 2">
    <name type="scientific">Arenibacter algicola</name>
    <dbReference type="NCBI Taxonomy" id="616991"/>
    <lineage>
        <taxon>Bacteria</taxon>
        <taxon>Pseudomonadati</taxon>
        <taxon>Bacteroidota</taxon>
        <taxon>Flavobacteriia</taxon>
        <taxon>Flavobacteriales</taxon>
        <taxon>Flavobacteriaceae</taxon>
        <taxon>Arenibacter</taxon>
    </lineage>
</organism>
<reference evidence="1 2" key="1">
    <citation type="submission" date="2017-07" db="EMBL/GenBank/DDBJ databases">
        <title>Genome Sequence of Arenibacter algicola Strain SMS7 Isolated from a culture of the Diatom Skeletonema marinoi.</title>
        <authorList>
            <person name="Topel M."/>
            <person name="Pinder M.I.M."/>
            <person name="Johansson O.N."/>
            <person name="Kourtchenko O."/>
            <person name="Godhe A."/>
            <person name="Clarke A.K."/>
        </authorList>
    </citation>
    <scope>NUCLEOTIDE SEQUENCE [LARGE SCALE GENOMIC DNA]</scope>
    <source>
        <strain evidence="1 2">SMS7</strain>
    </source>
</reference>
<evidence type="ECO:0000313" key="2">
    <source>
        <dbReference type="Proteomes" id="UP000204551"/>
    </source>
</evidence>
<accession>A0A221V3Q2</accession>